<dbReference type="GO" id="GO:0015144">
    <property type="term" value="F:carbohydrate transmembrane transporter activity"/>
    <property type="evidence" value="ECO:0007669"/>
    <property type="project" value="InterPro"/>
</dbReference>
<dbReference type="PRINTS" id="PR00181">
    <property type="entry name" value="MALTOSEBP"/>
</dbReference>
<comment type="caution">
    <text evidence="6">The sequence shown here is derived from an EMBL/GenBank/DDBJ whole genome shotgun (WGS) entry which is preliminary data.</text>
</comment>
<comment type="similarity">
    <text evidence="1">Belongs to the bacterial solute-binding protein 1 family.</text>
</comment>
<evidence type="ECO:0000256" key="1">
    <source>
        <dbReference type="ARBA" id="ARBA00008520"/>
    </source>
</evidence>
<dbReference type="GO" id="GO:1901982">
    <property type="term" value="F:maltose binding"/>
    <property type="evidence" value="ECO:0007669"/>
    <property type="project" value="TreeGrafter"/>
</dbReference>
<dbReference type="InterPro" id="IPR006060">
    <property type="entry name" value="Maltose/Cyclodextrin-bd"/>
</dbReference>
<reference evidence="6" key="1">
    <citation type="submission" date="2020-07" db="EMBL/GenBank/DDBJ databases">
        <title>Huge and variable diversity of episymbiotic CPR bacteria and DPANN archaea in groundwater ecosystems.</title>
        <authorList>
            <person name="He C.Y."/>
            <person name="Keren R."/>
            <person name="Whittaker M."/>
            <person name="Farag I.F."/>
            <person name="Doudna J."/>
            <person name="Cate J.H.D."/>
            <person name="Banfield J.F."/>
        </authorList>
    </citation>
    <scope>NUCLEOTIDE SEQUENCE</scope>
    <source>
        <strain evidence="6">NC_groundwater_1813_Pr3_B-0.1um_71_17</strain>
    </source>
</reference>
<evidence type="ECO:0000256" key="2">
    <source>
        <dbReference type="ARBA" id="ARBA00022448"/>
    </source>
</evidence>
<dbReference type="PANTHER" id="PTHR30061">
    <property type="entry name" value="MALTOSE-BINDING PERIPLASMIC PROTEIN"/>
    <property type="match status" value="1"/>
</dbReference>
<evidence type="ECO:0000256" key="3">
    <source>
        <dbReference type="ARBA" id="ARBA00022597"/>
    </source>
</evidence>
<evidence type="ECO:0000256" key="5">
    <source>
        <dbReference type="SAM" id="SignalP"/>
    </source>
</evidence>
<dbReference type="AlphaFoldDB" id="A0A933SEH3"/>
<evidence type="ECO:0000313" key="7">
    <source>
        <dbReference type="Proteomes" id="UP000696931"/>
    </source>
</evidence>
<dbReference type="Pfam" id="PF13416">
    <property type="entry name" value="SBP_bac_8"/>
    <property type="match status" value="1"/>
</dbReference>
<gene>
    <name evidence="6" type="ORF">HZA61_12240</name>
</gene>
<evidence type="ECO:0000313" key="6">
    <source>
        <dbReference type="EMBL" id="MBI5170250.1"/>
    </source>
</evidence>
<organism evidence="6 7">
    <name type="scientific">Eiseniibacteriota bacterium</name>
    <dbReference type="NCBI Taxonomy" id="2212470"/>
    <lineage>
        <taxon>Bacteria</taxon>
        <taxon>Candidatus Eiseniibacteriota</taxon>
    </lineage>
</organism>
<feature type="signal peptide" evidence="5">
    <location>
        <begin position="1"/>
        <end position="31"/>
    </location>
</feature>
<name>A0A933SEH3_UNCEI</name>
<keyword evidence="2" id="KW-0813">Transport</keyword>
<proteinExistence type="inferred from homology"/>
<dbReference type="InterPro" id="IPR006059">
    <property type="entry name" value="SBP"/>
</dbReference>
<sequence>MFRSLTSRAPRLLASLLLCLALVPSCAPKKAATGPAKIVIWSQMDPEERARFEKNIAAYQAAHPGVTIENVPYDTENLRQQFQTAAAGGGGPQLIFGPSDQVGPLSLLELIRPLDETMPKGFFERFVPQALDTLNGHLWAAPDQVGNHLLLCYNKKLVPVPPTNAEEFLAIAKKLTKDGAYGFAMNVTEPYWLAPFLAGYDGWVFGADGKPTLDTPAMRDALNYLADLKNKQGVMPRECDYQVAETLFLEGKAAMIVNGPWSWAAYRKGGIDLGIAPLWVLPNGKHAMPMTASKGYSISVNVPKEQLDAVIDFVTYCTSPEAELRDAVALGVLPSHKDAWNAPEITADPTLKISQDAFTLGRRMPVVPEMRVVWDVMRPGLQKVMNGSMDAAKATREMQAAAEQQIAGMKR</sequence>
<protein>
    <submittedName>
        <fullName evidence="6">Extracellular solute-binding protein</fullName>
    </submittedName>
</protein>
<dbReference type="EMBL" id="JACRIW010000087">
    <property type="protein sequence ID" value="MBI5170250.1"/>
    <property type="molecule type" value="Genomic_DNA"/>
</dbReference>
<feature type="chain" id="PRO_5036749618" evidence="5">
    <location>
        <begin position="32"/>
        <end position="411"/>
    </location>
</feature>
<dbReference type="GO" id="GO:0015768">
    <property type="term" value="P:maltose transport"/>
    <property type="evidence" value="ECO:0007669"/>
    <property type="project" value="TreeGrafter"/>
</dbReference>
<dbReference type="PANTHER" id="PTHR30061:SF50">
    <property type="entry name" value="MALTOSE_MALTODEXTRIN-BINDING PERIPLASMIC PROTEIN"/>
    <property type="match status" value="1"/>
</dbReference>
<dbReference type="GO" id="GO:0055052">
    <property type="term" value="C:ATP-binding cassette (ABC) transporter complex, substrate-binding subunit-containing"/>
    <property type="evidence" value="ECO:0007669"/>
    <property type="project" value="TreeGrafter"/>
</dbReference>
<dbReference type="Proteomes" id="UP000696931">
    <property type="component" value="Unassembled WGS sequence"/>
</dbReference>
<dbReference type="SUPFAM" id="SSF53850">
    <property type="entry name" value="Periplasmic binding protein-like II"/>
    <property type="match status" value="1"/>
</dbReference>
<dbReference type="Gene3D" id="3.40.190.10">
    <property type="entry name" value="Periplasmic binding protein-like II"/>
    <property type="match status" value="2"/>
</dbReference>
<keyword evidence="4 5" id="KW-0732">Signal</keyword>
<dbReference type="GO" id="GO:0042956">
    <property type="term" value="P:maltodextrin transmembrane transport"/>
    <property type="evidence" value="ECO:0007669"/>
    <property type="project" value="TreeGrafter"/>
</dbReference>
<keyword evidence="3" id="KW-0762">Sugar transport</keyword>
<accession>A0A933SEH3</accession>
<evidence type="ECO:0000256" key="4">
    <source>
        <dbReference type="ARBA" id="ARBA00022729"/>
    </source>
</evidence>